<gene>
    <name evidence="3" type="ORF">SAMN05421541_14024</name>
</gene>
<protein>
    <submittedName>
        <fullName evidence="3">Uncharacterized protein</fullName>
    </submittedName>
</protein>
<dbReference type="STRING" id="35752.SAMN05421541_14024"/>
<accession>A0A1I2N8E8</accession>
<evidence type="ECO:0000256" key="2">
    <source>
        <dbReference type="SAM" id="SignalP"/>
    </source>
</evidence>
<evidence type="ECO:0000256" key="1">
    <source>
        <dbReference type="SAM" id="MobiDB-lite"/>
    </source>
</evidence>
<name>A0A1I2N8E8_9ACTN</name>
<feature type="signal peptide" evidence="2">
    <location>
        <begin position="1"/>
        <end position="26"/>
    </location>
</feature>
<proteinExistence type="predicted"/>
<dbReference type="RefSeq" id="WP_093622429.1">
    <property type="nucleotide sequence ID" value="NZ_BOMT01000125.1"/>
</dbReference>
<evidence type="ECO:0000313" key="4">
    <source>
        <dbReference type="Proteomes" id="UP000199645"/>
    </source>
</evidence>
<feature type="chain" id="PRO_5011543669" evidence="2">
    <location>
        <begin position="27"/>
        <end position="215"/>
    </location>
</feature>
<dbReference type="EMBL" id="FONV01000040">
    <property type="protein sequence ID" value="SFF99843.1"/>
    <property type="molecule type" value="Genomic_DNA"/>
</dbReference>
<keyword evidence="4" id="KW-1185">Reference proteome</keyword>
<feature type="region of interest" description="Disordered" evidence="1">
    <location>
        <begin position="184"/>
        <end position="215"/>
    </location>
</feature>
<dbReference type="AlphaFoldDB" id="A0A1I2N8E8"/>
<reference evidence="3 4" key="1">
    <citation type="submission" date="2016-10" db="EMBL/GenBank/DDBJ databases">
        <authorList>
            <person name="de Groot N.N."/>
        </authorList>
    </citation>
    <scope>NUCLEOTIDE SEQUENCE [LARGE SCALE GENOMIC DNA]</scope>
    <source>
        <strain evidence="3 4">DSM 43019</strain>
    </source>
</reference>
<evidence type="ECO:0000313" key="3">
    <source>
        <dbReference type="EMBL" id="SFF99843.1"/>
    </source>
</evidence>
<sequence>MSFRFRAAASVLLLTAALLPGRTASAATPTTIHWRYSTCVQGALSGLQPDSNLEYFVVTGTATQCAAPAATDLPVGFGLVTYRGRAGLPGLLQGYNVRLFPAPPDTGWQPATIDFGALAVPRGAGAYGVCAVAGPTTIDPRVPVYYYAVKVACVLVTVTGQSTTGFTTTMTPLPFDDPLISGPVSQRSSYTGSTSPPPPDGSPGGDPSNFCGSCF</sequence>
<organism evidence="3 4">
    <name type="scientific">Actinoplanes philippinensis</name>
    <dbReference type="NCBI Taxonomy" id="35752"/>
    <lineage>
        <taxon>Bacteria</taxon>
        <taxon>Bacillati</taxon>
        <taxon>Actinomycetota</taxon>
        <taxon>Actinomycetes</taxon>
        <taxon>Micromonosporales</taxon>
        <taxon>Micromonosporaceae</taxon>
        <taxon>Actinoplanes</taxon>
    </lineage>
</organism>
<dbReference type="Proteomes" id="UP000199645">
    <property type="component" value="Unassembled WGS sequence"/>
</dbReference>
<keyword evidence="2" id="KW-0732">Signal</keyword>
<dbReference type="OrthoDB" id="9802127at2"/>